<dbReference type="AlphaFoldDB" id="A0A1G6I299"/>
<dbReference type="Proteomes" id="UP000198666">
    <property type="component" value="Unassembled WGS sequence"/>
</dbReference>
<evidence type="ECO:0000256" key="2">
    <source>
        <dbReference type="ARBA" id="ARBA00023002"/>
    </source>
</evidence>
<dbReference type="InterPro" id="IPR001509">
    <property type="entry name" value="Epimerase_deHydtase"/>
</dbReference>
<dbReference type="GO" id="GO:0016491">
    <property type="term" value="F:oxidoreductase activity"/>
    <property type="evidence" value="ECO:0007669"/>
    <property type="project" value="UniProtKB-KW"/>
</dbReference>
<dbReference type="PANTHER" id="PTHR43103:SF5">
    <property type="entry name" value="4-EPIMERASE, PUTATIVE (AFU_ORTHOLOGUE AFUA_7G00360)-RELATED"/>
    <property type="match status" value="1"/>
</dbReference>
<evidence type="ECO:0000256" key="3">
    <source>
        <dbReference type="ARBA" id="ARBA00023027"/>
    </source>
</evidence>
<evidence type="ECO:0000313" key="6">
    <source>
        <dbReference type="Proteomes" id="UP000198666"/>
    </source>
</evidence>
<gene>
    <name evidence="5" type="ORF">SAMN05421663_101124</name>
</gene>
<dbReference type="InterPro" id="IPR036291">
    <property type="entry name" value="NAD(P)-bd_dom_sf"/>
</dbReference>
<dbReference type="STRING" id="361279.SAMN05421663_101124"/>
<dbReference type="InterPro" id="IPR020904">
    <property type="entry name" value="Sc_DH/Rdtase_CS"/>
</dbReference>
<dbReference type="SUPFAM" id="SSF51735">
    <property type="entry name" value="NAD(P)-binding Rossmann-fold domains"/>
    <property type="match status" value="1"/>
</dbReference>
<keyword evidence="3" id="KW-0520">NAD</keyword>
<protein>
    <submittedName>
        <fullName evidence="5">Uronate dehydrogenase</fullName>
    </submittedName>
</protein>
<evidence type="ECO:0000259" key="4">
    <source>
        <dbReference type="Pfam" id="PF01370"/>
    </source>
</evidence>
<dbReference type="Pfam" id="PF01370">
    <property type="entry name" value="Epimerase"/>
    <property type="match status" value="1"/>
</dbReference>
<reference evidence="6" key="1">
    <citation type="submission" date="2016-10" db="EMBL/GenBank/DDBJ databases">
        <authorList>
            <person name="Varghese N."/>
            <person name="Submissions S."/>
        </authorList>
    </citation>
    <scope>NUCLEOTIDE SEQUENCE [LARGE SCALE GENOMIC DNA]</scope>
    <source>
        <strain evidence="6">DSM 21620</strain>
    </source>
</reference>
<accession>A0A1G6I299</accession>
<evidence type="ECO:0000256" key="1">
    <source>
        <dbReference type="ARBA" id="ARBA00007637"/>
    </source>
</evidence>
<comment type="similarity">
    <text evidence="1">Belongs to the NAD(P)-dependent epimerase/dehydratase family.</text>
</comment>
<dbReference type="Gene3D" id="3.40.50.720">
    <property type="entry name" value="NAD(P)-binding Rossmann-like Domain"/>
    <property type="match status" value="1"/>
</dbReference>
<dbReference type="RefSeq" id="WP_093724955.1">
    <property type="nucleotide sequence ID" value="NZ_FMZB01000001.1"/>
</dbReference>
<keyword evidence="2" id="KW-0560">Oxidoreductase</keyword>
<organism evidence="5 6">
    <name type="scientific">Terribacillus halophilus</name>
    <dbReference type="NCBI Taxonomy" id="361279"/>
    <lineage>
        <taxon>Bacteria</taxon>
        <taxon>Bacillati</taxon>
        <taxon>Bacillota</taxon>
        <taxon>Bacilli</taxon>
        <taxon>Bacillales</taxon>
        <taxon>Bacillaceae</taxon>
        <taxon>Terribacillus</taxon>
    </lineage>
</organism>
<dbReference type="OrthoDB" id="9779902at2"/>
<keyword evidence="6" id="KW-1185">Reference proteome</keyword>
<dbReference type="EMBL" id="FMZB01000001">
    <property type="protein sequence ID" value="SDC00604.1"/>
    <property type="molecule type" value="Genomic_DNA"/>
</dbReference>
<proteinExistence type="inferred from homology"/>
<dbReference type="PANTHER" id="PTHR43103">
    <property type="entry name" value="NUCLEOSIDE-DIPHOSPHATE-SUGAR EPIMERASE"/>
    <property type="match status" value="1"/>
</dbReference>
<dbReference type="PROSITE" id="PS00061">
    <property type="entry name" value="ADH_SHORT"/>
    <property type="match status" value="1"/>
</dbReference>
<name>A0A1G6I299_9BACI</name>
<sequence length="254" mass="28510">MKPLITGAAGHIGKNLAKAIYRKYDLVLTDVKEDEELHRYGHFIQADLANAQETEQLMDGIDAIVHLGAIATESTYEKIQKANFDSTLHIYEAARKHGIKRIVFASSNHAVGFHPINQSIGPDAPHLPDTFYGASKAFGENLANMYHKKHGIETACLRIGSYLEKPAEHRNLNTWISIRDMNQLIVRCLEADRIGTSVFYGVSSLHNDYFDNRDAAKIGYAPEDNPEDYREEIENVKLENVTDYIGGAFTNFGR</sequence>
<evidence type="ECO:0000313" key="5">
    <source>
        <dbReference type="EMBL" id="SDC00604.1"/>
    </source>
</evidence>
<feature type="domain" description="NAD-dependent epimerase/dehydratase" evidence="4">
    <location>
        <begin position="4"/>
        <end position="160"/>
    </location>
</feature>